<dbReference type="GeneID" id="98310783"/>
<dbReference type="InterPro" id="IPR004701">
    <property type="entry name" value="PTS_EIIA_man-typ"/>
</dbReference>
<evidence type="ECO:0000256" key="1">
    <source>
        <dbReference type="ARBA" id="ARBA00022679"/>
    </source>
</evidence>
<dbReference type="STRING" id="1423759.FC92_GL001917"/>
<keyword evidence="1" id="KW-0808">Transferase</keyword>
<dbReference type="OrthoDB" id="9799827at2"/>
<dbReference type="PATRIC" id="fig|1423759.3.peg.2000"/>
<dbReference type="GO" id="GO:0016740">
    <property type="term" value="F:transferase activity"/>
    <property type="evidence" value="ECO:0007669"/>
    <property type="project" value="UniProtKB-KW"/>
</dbReference>
<sequence length="141" mass="15307">MQIIVTGHGNFGTGIESTVKLLAGSIPNVRYIDFSANMNEQELANKFEELLQVDPKAVFFCDLTGGTPYKQAVYKKEKYEVAVIAGCNVGSLLEVGLQNNLKDATDVHGIAQSLVEAAKNGIQEFGVRKTQIIDESEEDGI</sequence>
<dbReference type="InterPro" id="IPR036662">
    <property type="entry name" value="PTS_EIIA_man-typ_sf"/>
</dbReference>
<comment type="caution">
    <text evidence="3">The sequence shown here is derived from an EMBL/GenBank/DDBJ whole genome shotgun (WGS) entry which is preliminary data.</text>
</comment>
<feature type="domain" description="PTS EIIA type-4" evidence="2">
    <location>
        <begin position="1"/>
        <end position="122"/>
    </location>
</feature>
<dbReference type="RefSeq" id="WP_057869158.1">
    <property type="nucleotide sequence ID" value="NZ_AZDX01000006.1"/>
</dbReference>
<dbReference type="EMBL" id="AZDX01000006">
    <property type="protein sequence ID" value="KRL07527.1"/>
    <property type="molecule type" value="Genomic_DNA"/>
</dbReference>
<dbReference type="PROSITE" id="PS51096">
    <property type="entry name" value="PTS_EIIA_TYPE_4"/>
    <property type="match status" value="1"/>
</dbReference>
<dbReference type="PANTHER" id="PTHR33799:SF1">
    <property type="entry name" value="PTS SYSTEM MANNOSE-SPECIFIC EIIAB COMPONENT-RELATED"/>
    <property type="match status" value="1"/>
</dbReference>
<dbReference type="PANTHER" id="PTHR33799">
    <property type="entry name" value="PTS PERMEASE-RELATED-RELATED"/>
    <property type="match status" value="1"/>
</dbReference>
<dbReference type="InterPro" id="IPR051471">
    <property type="entry name" value="Bacterial_PTS_sugar_comp"/>
</dbReference>
<evidence type="ECO:0000259" key="2">
    <source>
        <dbReference type="PROSITE" id="PS51096"/>
    </source>
</evidence>
<name>A0A0R1MHP6_9LACO</name>
<dbReference type="Gene3D" id="3.40.50.510">
    <property type="entry name" value="Phosphotransferase system, mannose-type IIA component"/>
    <property type="match status" value="1"/>
</dbReference>
<dbReference type="SUPFAM" id="SSF53062">
    <property type="entry name" value="PTS system fructose IIA component-like"/>
    <property type="match status" value="1"/>
</dbReference>
<dbReference type="Proteomes" id="UP000051448">
    <property type="component" value="Unassembled WGS sequence"/>
</dbReference>
<reference evidence="3 4" key="1">
    <citation type="journal article" date="2015" name="Genome Announc.">
        <title>Expanding the biotechnology potential of lactobacilli through comparative genomics of 213 strains and associated genera.</title>
        <authorList>
            <person name="Sun Z."/>
            <person name="Harris H.M."/>
            <person name="McCann A."/>
            <person name="Guo C."/>
            <person name="Argimon S."/>
            <person name="Zhang W."/>
            <person name="Yang X."/>
            <person name="Jeffery I.B."/>
            <person name="Cooney J.C."/>
            <person name="Kagawa T.F."/>
            <person name="Liu W."/>
            <person name="Song Y."/>
            <person name="Salvetti E."/>
            <person name="Wrobel A."/>
            <person name="Rasinkangas P."/>
            <person name="Parkhill J."/>
            <person name="Rea M.C."/>
            <person name="O'Sullivan O."/>
            <person name="Ritari J."/>
            <person name="Douillard F.P."/>
            <person name="Paul Ross R."/>
            <person name="Yang R."/>
            <person name="Briner A.E."/>
            <person name="Felis G.E."/>
            <person name="de Vos W.M."/>
            <person name="Barrangou R."/>
            <person name="Klaenhammer T.R."/>
            <person name="Caufield P.W."/>
            <person name="Cui Y."/>
            <person name="Zhang H."/>
            <person name="O'Toole P.W."/>
        </authorList>
    </citation>
    <scope>NUCLEOTIDE SEQUENCE [LARGE SCALE GENOMIC DNA]</scope>
    <source>
        <strain evidence="3 4">DSM 19519</strain>
    </source>
</reference>
<keyword evidence="4" id="KW-1185">Reference proteome</keyword>
<protein>
    <submittedName>
        <fullName evidence="3">N-acetylglucosamine galactosamine PTS, EIIA</fullName>
    </submittedName>
</protein>
<evidence type="ECO:0000313" key="3">
    <source>
        <dbReference type="EMBL" id="KRL07527.1"/>
    </source>
</evidence>
<dbReference type="Pfam" id="PF03610">
    <property type="entry name" value="EIIA-man"/>
    <property type="match status" value="1"/>
</dbReference>
<dbReference type="AlphaFoldDB" id="A0A0R1MHP6"/>
<proteinExistence type="predicted"/>
<accession>A0A0R1MHP6</accession>
<dbReference type="GO" id="GO:0009401">
    <property type="term" value="P:phosphoenolpyruvate-dependent sugar phosphotransferase system"/>
    <property type="evidence" value="ECO:0007669"/>
    <property type="project" value="InterPro"/>
</dbReference>
<organism evidence="3 4">
    <name type="scientific">Liquorilactobacillus hordei DSM 19519</name>
    <dbReference type="NCBI Taxonomy" id="1423759"/>
    <lineage>
        <taxon>Bacteria</taxon>
        <taxon>Bacillati</taxon>
        <taxon>Bacillota</taxon>
        <taxon>Bacilli</taxon>
        <taxon>Lactobacillales</taxon>
        <taxon>Lactobacillaceae</taxon>
        <taxon>Liquorilactobacillus</taxon>
    </lineage>
</organism>
<dbReference type="GO" id="GO:0016020">
    <property type="term" value="C:membrane"/>
    <property type="evidence" value="ECO:0007669"/>
    <property type="project" value="InterPro"/>
</dbReference>
<gene>
    <name evidence="3" type="ORF">FC92_GL001917</name>
</gene>
<evidence type="ECO:0000313" key="4">
    <source>
        <dbReference type="Proteomes" id="UP000051448"/>
    </source>
</evidence>